<accession>A0A3B0SSJ3</accession>
<dbReference type="AlphaFoldDB" id="A0A3B0SSJ3"/>
<organism evidence="1">
    <name type="scientific">hydrothermal vent metagenome</name>
    <dbReference type="NCBI Taxonomy" id="652676"/>
    <lineage>
        <taxon>unclassified sequences</taxon>
        <taxon>metagenomes</taxon>
        <taxon>ecological metagenomes</taxon>
    </lineage>
</organism>
<gene>
    <name evidence="1" type="ORF">MNBD_ALPHA01-280</name>
</gene>
<dbReference type="PANTHER" id="PTHR43649:SF13">
    <property type="entry name" value="CARBOHYDRATE ABC TRANSPORTER SUBSTRATE-BINDING PROTEIN"/>
    <property type="match status" value="1"/>
</dbReference>
<sequence>MTAGGKYIRLVLVAALLSLTACADPQSSGDRQEIKLWVAPNEVQEAFWKIAVDRWNESGMGLPVSFTTIPATGSSEKAILTALVSGKAPDISTNIFSGFAAQLADLGQLQELSAMEGYEELIAARHMGRIMEDWDQGGRKYVFPVYSNPTLIWWRGDILRDLGIYSVPQTFDDVYALSEKYAARDNKYGMQVIAGNGWADRWFDFISFYYASANGAPYIKAGRATYDNPAGHAVLEFMDRMFRNGWTASDFDSDEPLVTGLVAGAVRGPWDIAYFKRMYPEILEKIIIGPMITAQKVEGRPHTFADSKGLVIFRDSKLKKEAFAFISWVFSNDELSLLWLEKTGFPPARGDLADNPVFRDFYRANPMARQYAAYVDVAIPPAFIESTIDVQKTMGIEMIEPVQFGTKDTRTAMTDAIRRTDKLLGLLQ</sequence>
<dbReference type="PANTHER" id="PTHR43649">
    <property type="entry name" value="ARABINOSE-BINDING PROTEIN-RELATED"/>
    <property type="match status" value="1"/>
</dbReference>
<dbReference type="PROSITE" id="PS51257">
    <property type="entry name" value="PROKAR_LIPOPROTEIN"/>
    <property type="match status" value="1"/>
</dbReference>
<dbReference type="EMBL" id="UOEJ01000092">
    <property type="protein sequence ID" value="VAV97775.1"/>
    <property type="molecule type" value="Genomic_DNA"/>
</dbReference>
<proteinExistence type="predicted"/>
<dbReference type="InterPro" id="IPR006059">
    <property type="entry name" value="SBP"/>
</dbReference>
<dbReference type="Pfam" id="PF01547">
    <property type="entry name" value="SBP_bac_1"/>
    <property type="match status" value="1"/>
</dbReference>
<reference evidence="1" key="1">
    <citation type="submission" date="2018-06" db="EMBL/GenBank/DDBJ databases">
        <authorList>
            <person name="Zhirakovskaya E."/>
        </authorList>
    </citation>
    <scope>NUCLEOTIDE SEQUENCE</scope>
</reference>
<name>A0A3B0SSJ3_9ZZZZ</name>
<dbReference type="SUPFAM" id="SSF53850">
    <property type="entry name" value="Periplasmic binding protein-like II"/>
    <property type="match status" value="1"/>
</dbReference>
<evidence type="ECO:0000313" key="1">
    <source>
        <dbReference type="EMBL" id="VAV97775.1"/>
    </source>
</evidence>
<dbReference type="InterPro" id="IPR050490">
    <property type="entry name" value="Bact_solute-bd_prot1"/>
</dbReference>
<protein>
    <submittedName>
        <fullName evidence="1">Multiple sugar ABC transporter, substrate-binding protein</fullName>
    </submittedName>
</protein>
<dbReference type="Gene3D" id="3.40.190.10">
    <property type="entry name" value="Periplasmic binding protein-like II"/>
    <property type="match status" value="2"/>
</dbReference>